<comment type="caution">
    <text evidence="1">The sequence shown here is derived from an EMBL/GenBank/DDBJ whole genome shotgun (WGS) entry which is preliminary data.</text>
</comment>
<dbReference type="EMBL" id="LGFU01000156">
    <property type="protein sequence ID" value="KUK45774.1"/>
    <property type="molecule type" value="Genomic_DNA"/>
</dbReference>
<dbReference type="AlphaFoldDB" id="A0A101FWI8"/>
<proteinExistence type="predicted"/>
<protein>
    <submittedName>
        <fullName evidence="1">Uncharacterized protein</fullName>
    </submittedName>
</protein>
<accession>A0A101FWI8</accession>
<name>A0A101FWI8_9CHLR</name>
<sequence length="335" mass="38085">MRITRDLLHKFAQQTVNARLRSEPDIHAAYMVGSLVEEDPLLGGTTDIDLVLVHKYQAPTKRECAAITPDISVDIYHKVREAYTDHRAFRQDPLMGYPLTHYNIILHDNEHWLEFIQSSVNADFHRSDNVLARVRKFSAAARENWFSLLQAPPESHEMWLDHCLDILSLGANSVVGLIGPPLTTRRFLMTLKERVETLGVSKVLAGFYGLLGYKEEQNENLKDWAKAFEEDLSYISKKADAPVHLKPSRHSYYVAGIQALLNSDSPGQALWPLLRTWLDIQLALDTDTPNRETWENCLASLELTQDRAAEKCAALDAYLDSLEIVIESWENAYGI</sequence>
<dbReference type="Proteomes" id="UP000064249">
    <property type="component" value="Unassembled WGS sequence"/>
</dbReference>
<organism evidence="1 2">
    <name type="scientific">Anaerolinea thermophila</name>
    <dbReference type="NCBI Taxonomy" id="167964"/>
    <lineage>
        <taxon>Bacteria</taxon>
        <taxon>Bacillati</taxon>
        <taxon>Chloroflexota</taxon>
        <taxon>Anaerolineae</taxon>
        <taxon>Anaerolineales</taxon>
        <taxon>Anaerolineaceae</taxon>
        <taxon>Anaerolinea</taxon>
    </lineage>
</organism>
<gene>
    <name evidence="1" type="ORF">XD73_1354</name>
</gene>
<reference evidence="1 2" key="1">
    <citation type="journal article" date="2015" name="MBio">
        <title>Genome-Resolved Metagenomic Analysis Reveals Roles for Candidate Phyla and Other Microbial Community Members in Biogeochemical Transformations in Oil Reservoirs.</title>
        <authorList>
            <person name="Hu P."/>
            <person name="Tom L."/>
            <person name="Singh A."/>
            <person name="Thomas B.C."/>
            <person name="Baker B.J."/>
            <person name="Piceno Y.M."/>
            <person name="Andersen G.L."/>
            <person name="Banfield J.F."/>
        </authorList>
    </citation>
    <scope>NUCLEOTIDE SEQUENCE [LARGE SCALE GENOMIC DNA]</scope>
    <source>
        <strain evidence="1">46_16</strain>
    </source>
</reference>
<evidence type="ECO:0000313" key="1">
    <source>
        <dbReference type="EMBL" id="KUK45774.1"/>
    </source>
</evidence>
<evidence type="ECO:0000313" key="2">
    <source>
        <dbReference type="Proteomes" id="UP000064249"/>
    </source>
</evidence>